<dbReference type="KEGG" id="sav:SAV1980"/>
<dbReference type="GO" id="GO:0006310">
    <property type="term" value="P:DNA recombination"/>
    <property type="evidence" value="ECO:0007669"/>
    <property type="project" value="InterPro"/>
</dbReference>
<dbReference type="Pfam" id="PF05866">
    <property type="entry name" value="RusA"/>
    <property type="match status" value="1"/>
</dbReference>
<gene>
    <name evidence="1" type="ordered locus">SAV1980</name>
</gene>
<evidence type="ECO:0000313" key="2">
    <source>
        <dbReference type="Proteomes" id="UP000002481"/>
    </source>
</evidence>
<dbReference type="InterPro" id="IPR036614">
    <property type="entry name" value="RusA-like_sf"/>
</dbReference>
<dbReference type="GO" id="GO:0000287">
    <property type="term" value="F:magnesium ion binding"/>
    <property type="evidence" value="ECO:0007669"/>
    <property type="project" value="InterPro"/>
</dbReference>
<organism evidence="1 2">
    <name type="scientific">Staphylococcus aureus (strain Mu50 / ATCC 700699)</name>
    <dbReference type="NCBI Taxonomy" id="158878"/>
    <lineage>
        <taxon>Bacteria</taxon>
        <taxon>Bacillati</taxon>
        <taxon>Bacillota</taxon>
        <taxon>Bacilli</taxon>
        <taxon>Bacillales</taxon>
        <taxon>Staphylococcaceae</taxon>
        <taxon>Staphylococcus</taxon>
    </lineage>
</organism>
<dbReference type="GO" id="GO:0006281">
    <property type="term" value="P:DNA repair"/>
    <property type="evidence" value="ECO:0007669"/>
    <property type="project" value="InterPro"/>
</dbReference>
<name>A0A0H3JWA5_STAAM</name>
<accession>A0A0H3JWA5</accession>
<dbReference type="EMBL" id="BA000017">
    <property type="protein sequence ID" value="BAB58142.2"/>
    <property type="molecule type" value="Genomic_DNA"/>
</dbReference>
<protein>
    <submittedName>
        <fullName evidence="1">Uncharacterized protein</fullName>
    </submittedName>
</protein>
<dbReference type="InterPro" id="IPR008822">
    <property type="entry name" value="Endonuclease_RusA-like"/>
</dbReference>
<evidence type="ECO:0000313" key="1">
    <source>
        <dbReference type="EMBL" id="BAB58142.2"/>
    </source>
</evidence>
<dbReference type="Gene3D" id="3.30.1330.70">
    <property type="entry name" value="Holliday junction resolvase RusA"/>
    <property type="match status" value="1"/>
</dbReference>
<dbReference type="SUPFAM" id="SSF103084">
    <property type="entry name" value="Holliday junction resolvase RusA"/>
    <property type="match status" value="1"/>
</dbReference>
<sequence>MRDYMEIEIKFNEVFNAPMGSPRPRFSTKGRYAHTYMPTKYTEHKKYLQNQMPKLNLENALKIELEFYFTPPKSWSKKKKTQAIGQLKVTKPDIDNLMKTVLDACNNYLWKDDNQITEITSSKRYGIEPKIIIRIEEI</sequence>
<dbReference type="AlphaFoldDB" id="A0A0H3JWA5"/>
<dbReference type="HOGENOM" id="CLU_124338_2_0_9"/>
<dbReference type="PhylomeDB" id="A0A0H3JWA5"/>
<dbReference type="Proteomes" id="UP000002481">
    <property type="component" value="Chromosome"/>
</dbReference>
<proteinExistence type="predicted"/>
<reference evidence="1 2" key="1">
    <citation type="journal article" date="2001" name="Lancet">
        <title>Whole genome sequencing of meticillin-resistant Staphylococcus aureus.</title>
        <authorList>
            <person name="Kuroda M."/>
            <person name="Ohta T."/>
            <person name="Uchiyama I."/>
            <person name="Baba T."/>
            <person name="Yuzawa H."/>
            <person name="Kobayashi I."/>
            <person name="Cui L."/>
            <person name="Oguchi A."/>
            <person name="Aoki K."/>
            <person name="Nagai Y."/>
            <person name="Lian J."/>
            <person name="Ito T."/>
            <person name="Kanamori M."/>
            <person name="Matsumaru H."/>
            <person name="Maruyama A."/>
            <person name="Murakami H."/>
            <person name="Hosoyama A."/>
            <person name="Mizutani-Ui Y."/>
            <person name="Takahashi N.K."/>
            <person name="Sawano T."/>
            <person name="Inoue R."/>
            <person name="Kaito C."/>
            <person name="Sekimizu K."/>
            <person name="Hirakawa H."/>
            <person name="Kuhara S."/>
            <person name="Goto S."/>
            <person name="Yabuzaki J."/>
            <person name="Kanehisa M."/>
            <person name="Yamashita A."/>
            <person name="Oshima K."/>
            <person name="Furuya K."/>
            <person name="Yoshino C."/>
            <person name="Shiba T."/>
            <person name="Hattori M."/>
            <person name="Ogasawara N."/>
            <person name="Hayashi H."/>
            <person name="Hiramatsu K."/>
        </authorList>
    </citation>
    <scope>NUCLEOTIDE SEQUENCE [LARGE SCALE GENOMIC DNA]</scope>
    <source>
        <strain evidence="2">Mu50 / ATCC 700699</strain>
    </source>
</reference>